<dbReference type="PRINTS" id="PR00682">
    <property type="entry name" value="IPNSYNTHASE"/>
</dbReference>
<dbReference type="SUPFAM" id="SSF51197">
    <property type="entry name" value="Clavaminate synthase-like"/>
    <property type="match status" value="1"/>
</dbReference>
<evidence type="ECO:0000256" key="4">
    <source>
        <dbReference type="ARBA" id="ARBA00023002"/>
    </source>
</evidence>
<dbReference type="InterPro" id="IPR005123">
    <property type="entry name" value="Oxoglu/Fe-dep_dioxygenase_dom"/>
</dbReference>
<comment type="similarity">
    <text evidence="1">Belongs to the iron/ascorbate-dependent oxidoreductase family.</text>
</comment>
<keyword evidence="8" id="KW-1185">Reference proteome</keyword>
<dbReference type="RefSeq" id="XP_016501853.1">
    <property type="nucleotide sequence ID" value="XM_016646367.1"/>
</dbReference>
<dbReference type="GO" id="GO:0009805">
    <property type="term" value="P:coumarin biosynthetic process"/>
    <property type="evidence" value="ECO:0007669"/>
    <property type="project" value="UniProtKB-ARBA"/>
</dbReference>
<name>A0A1S4CKW6_TOBAC</name>
<dbReference type="GO" id="GO:0031418">
    <property type="term" value="F:L-ascorbic acid binding"/>
    <property type="evidence" value="ECO:0007669"/>
    <property type="project" value="UniProtKB-KW"/>
</dbReference>
<keyword evidence="5" id="KW-0408">Iron</keyword>
<evidence type="ECO:0000313" key="8">
    <source>
        <dbReference type="Proteomes" id="UP000790787"/>
    </source>
</evidence>
<evidence type="ECO:0000313" key="9">
    <source>
        <dbReference type="RefSeq" id="XP_016501853.1"/>
    </source>
</evidence>
<proteinExistence type="inferred from homology"/>
<dbReference type="InterPro" id="IPR025724">
    <property type="entry name" value="GAG-pre-integrase_dom"/>
</dbReference>
<keyword evidence="2" id="KW-0479">Metal-binding</keyword>
<gene>
    <name evidence="9" type="primary">LOC107820155</name>
</gene>
<dbReference type="GO" id="GO:0015074">
    <property type="term" value="P:DNA integration"/>
    <property type="evidence" value="ECO:0007669"/>
    <property type="project" value="InterPro"/>
</dbReference>
<reference evidence="9" key="2">
    <citation type="submission" date="2025-08" db="UniProtKB">
        <authorList>
            <consortium name="RefSeq"/>
        </authorList>
    </citation>
    <scope>IDENTIFICATION</scope>
    <source>
        <tissue evidence="9">Leaf</tissue>
    </source>
</reference>
<evidence type="ECO:0000256" key="2">
    <source>
        <dbReference type="ARBA" id="ARBA00022723"/>
    </source>
</evidence>
<dbReference type="GeneID" id="107820155"/>
<dbReference type="SUPFAM" id="SSF53098">
    <property type="entry name" value="Ribonuclease H-like"/>
    <property type="match status" value="1"/>
</dbReference>
<dbReference type="KEGG" id="nta:107820155"/>
<dbReference type="OrthoDB" id="288590at2759"/>
<keyword evidence="4" id="KW-0560">Oxidoreductase</keyword>
<feature type="domain" description="Integrase catalytic" evidence="6">
    <location>
        <begin position="407"/>
        <end position="517"/>
    </location>
</feature>
<dbReference type="InterPro" id="IPR027443">
    <property type="entry name" value="IPNS-like_sf"/>
</dbReference>
<evidence type="ECO:0000259" key="6">
    <source>
        <dbReference type="PROSITE" id="PS50994"/>
    </source>
</evidence>
<dbReference type="PANTHER" id="PTHR10209">
    <property type="entry name" value="OXIDOREDUCTASE, 2OG-FE II OXYGENASE FAMILY PROTEIN"/>
    <property type="match status" value="1"/>
</dbReference>
<dbReference type="PROSITE" id="PS50994">
    <property type="entry name" value="INTEGRASE"/>
    <property type="match status" value="1"/>
</dbReference>
<dbReference type="GO" id="GO:0046872">
    <property type="term" value="F:metal ion binding"/>
    <property type="evidence" value="ECO:0007669"/>
    <property type="project" value="UniProtKB-KW"/>
</dbReference>
<dbReference type="GO" id="GO:0002238">
    <property type="term" value="P:response to molecule of fungal origin"/>
    <property type="evidence" value="ECO:0007669"/>
    <property type="project" value="UniProtKB-ARBA"/>
</dbReference>
<dbReference type="GO" id="GO:0003676">
    <property type="term" value="F:nucleic acid binding"/>
    <property type="evidence" value="ECO:0007669"/>
    <property type="project" value="InterPro"/>
</dbReference>
<dbReference type="RefSeq" id="XP_016501853.1">
    <property type="nucleotide sequence ID" value="XM_016646367.2"/>
</dbReference>
<dbReference type="PaxDb" id="4097-A0A1S4CKW6"/>
<dbReference type="AlphaFoldDB" id="A0A1S4CKW6"/>
<protein>
    <submittedName>
        <fullName evidence="9">Azadirone synthase LFS-like isoform X1</fullName>
    </submittedName>
    <submittedName>
        <fullName evidence="9">UPF0676 protein C1494.01-like isoform X1</fullName>
    </submittedName>
</protein>
<dbReference type="Pfam" id="PF14226">
    <property type="entry name" value="DIOX_N"/>
    <property type="match status" value="1"/>
</dbReference>
<sequence length="517" mass="59060">MDGALQLPMVDLSSTDRTLLADSLRKACVENGFFYLINHGVEEELIQRVFEGSRRFFGLSLEEKMKLLRQNHRGYSPLYSEKLNSTDNPKGDPKESIYFGAPEDMSPYGNLNQWPSQEILPCWRSTMEEYYRRILWVGKRVVSLMAVALNVDEDFFEKVGAFDPPTALLRPLHYPVAGEIDSSDKHMHGAGAHTDCGMITILVTDGVPGLQVCRDKLQKPQIWEDVHHLKGALIVNIGDMMERWTNCLFKSTLHRVTQPTQDRYSVAMFFDPSPDCVVECLKSCCNESSPPSSCGRLPKGDLQSYLWRPVTSRLGKHVSVAIVMDPCIMALLLPVVLMFSSTAFAAIRAPSSLWHRHLGHPSSIVLDYLVRNNKLYCYSFKRFDSLCIACQLAKHQKSPFNKSSSFTSSSPFELIHSDIWTSHIPSFTGFRYYILFHDDFTKFFWVFPLRQKSKAFTMFKKFYAFISTQFSTKIKKLQCDEAAEYVKLKLFRSFLNDNGISLRISCPHTHQQNGKAE</sequence>
<reference evidence="8" key="1">
    <citation type="journal article" date="2014" name="Nat. Commun.">
        <title>The tobacco genome sequence and its comparison with those of tomato and potato.</title>
        <authorList>
            <person name="Sierro N."/>
            <person name="Battey J.N."/>
            <person name="Ouadi S."/>
            <person name="Bakaher N."/>
            <person name="Bovet L."/>
            <person name="Willig A."/>
            <person name="Goepfert S."/>
            <person name="Peitsch M.C."/>
            <person name="Ivanov N.V."/>
        </authorList>
    </citation>
    <scope>NUCLEOTIDE SEQUENCE [LARGE SCALE GENOMIC DNA]</scope>
</reference>
<evidence type="ECO:0000259" key="7">
    <source>
        <dbReference type="PROSITE" id="PS51471"/>
    </source>
</evidence>
<dbReference type="Gene3D" id="3.30.420.10">
    <property type="entry name" value="Ribonuclease H-like superfamily/Ribonuclease H"/>
    <property type="match status" value="1"/>
</dbReference>
<dbReference type="Pfam" id="PF13976">
    <property type="entry name" value="gag_pre-integrs"/>
    <property type="match status" value="1"/>
</dbReference>
<dbReference type="InterPro" id="IPR012337">
    <property type="entry name" value="RNaseH-like_sf"/>
</dbReference>
<dbReference type="PROSITE" id="PS51471">
    <property type="entry name" value="FE2OG_OXY"/>
    <property type="match status" value="1"/>
</dbReference>
<dbReference type="STRING" id="4097.A0A1S4CKW6"/>
<dbReference type="InterPro" id="IPR001584">
    <property type="entry name" value="Integrase_cat-core"/>
</dbReference>
<evidence type="ECO:0000256" key="1">
    <source>
        <dbReference type="ARBA" id="ARBA00008056"/>
    </source>
</evidence>
<feature type="domain" description="Fe2OG dioxygenase" evidence="7">
    <location>
        <begin position="164"/>
        <end position="272"/>
    </location>
</feature>
<keyword evidence="3" id="KW-0847">Vitamin C</keyword>
<dbReference type="Proteomes" id="UP000790787">
    <property type="component" value="Chromosome 23"/>
</dbReference>
<dbReference type="Pfam" id="PF00665">
    <property type="entry name" value="rve"/>
    <property type="match status" value="1"/>
</dbReference>
<dbReference type="InterPro" id="IPR026992">
    <property type="entry name" value="DIOX_N"/>
</dbReference>
<dbReference type="InterPro" id="IPR044861">
    <property type="entry name" value="IPNS-like_FE2OG_OXY"/>
</dbReference>
<evidence type="ECO:0000256" key="3">
    <source>
        <dbReference type="ARBA" id="ARBA00022896"/>
    </source>
</evidence>
<evidence type="ECO:0000256" key="5">
    <source>
        <dbReference type="ARBA" id="ARBA00023004"/>
    </source>
</evidence>
<dbReference type="Gene3D" id="2.60.120.330">
    <property type="entry name" value="B-lactam Antibiotic, Isopenicillin N Synthase, Chain"/>
    <property type="match status" value="1"/>
</dbReference>
<dbReference type="Pfam" id="PF03171">
    <property type="entry name" value="2OG-FeII_Oxy"/>
    <property type="match status" value="1"/>
</dbReference>
<accession>A0A1S4CKW6</accession>
<dbReference type="InterPro" id="IPR036397">
    <property type="entry name" value="RNaseH_sf"/>
</dbReference>
<dbReference type="PANTHER" id="PTHR10209:SF535">
    <property type="entry name" value="UPF0676 PROTEIN C1494.01-LIKE ISOFORM X1"/>
    <property type="match status" value="1"/>
</dbReference>
<dbReference type="SMR" id="A0A1S4CKW6"/>
<organism evidence="8 9">
    <name type="scientific">Nicotiana tabacum</name>
    <name type="common">Common tobacco</name>
    <dbReference type="NCBI Taxonomy" id="4097"/>
    <lineage>
        <taxon>Eukaryota</taxon>
        <taxon>Viridiplantae</taxon>
        <taxon>Streptophyta</taxon>
        <taxon>Embryophyta</taxon>
        <taxon>Tracheophyta</taxon>
        <taxon>Spermatophyta</taxon>
        <taxon>Magnoliopsida</taxon>
        <taxon>eudicotyledons</taxon>
        <taxon>Gunneridae</taxon>
        <taxon>Pentapetalae</taxon>
        <taxon>asterids</taxon>
        <taxon>lamiids</taxon>
        <taxon>Solanales</taxon>
        <taxon>Solanaceae</taxon>
        <taxon>Nicotianoideae</taxon>
        <taxon>Nicotianeae</taxon>
        <taxon>Nicotiana</taxon>
    </lineage>
</organism>
<dbReference type="GO" id="GO:0016706">
    <property type="term" value="F:2-oxoglutarate-dependent dioxygenase activity"/>
    <property type="evidence" value="ECO:0007669"/>
    <property type="project" value="UniProtKB-ARBA"/>
</dbReference>